<dbReference type="Proteomes" id="UP000032431">
    <property type="component" value="Chromosome I"/>
</dbReference>
<dbReference type="OrthoDB" id="1646047at2"/>
<dbReference type="PATRIC" id="fig|29343.3.peg.356"/>
<keyword evidence="1" id="KW-0812">Transmembrane</keyword>
<dbReference type="InterPro" id="IPR012495">
    <property type="entry name" value="TadE-like_dom"/>
</dbReference>
<feature type="transmembrane region" description="Helical" evidence="1">
    <location>
        <begin position="12"/>
        <end position="37"/>
    </location>
</feature>
<evidence type="ECO:0000256" key="1">
    <source>
        <dbReference type="SAM" id="Phobius"/>
    </source>
</evidence>
<dbReference type="AlphaFoldDB" id="A0A078KIS9"/>
<name>A0A078KIS9_9FIRM</name>
<dbReference type="Pfam" id="PF07811">
    <property type="entry name" value="TadE"/>
    <property type="match status" value="1"/>
</dbReference>
<evidence type="ECO:0000313" key="4">
    <source>
        <dbReference type="Proteomes" id="UP000032431"/>
    </source>
</evidence>
<dbReference type="HOGENOM" id="CLU_125007_0_0_9"/>
<accession>A0A078KIS9</accession>
<keyword evidence="1" id="KW-0472">Membrane</keyword>
<keyword evidence="1" id="KW-1133">Transmembrane helix</keyword>
<dbReference type="STRING" id="29343.CCDG5_0339"/>
<keyword evidence="4" id="KW-1185">Reference proteome</keyword>
<protein>
    <submittedName>
        <fullName evidence="3">Putative membrane protein</fullName>
    </submittedName>
</protein>
<organism evidence="3 4">
    <name type="scientific">[Clostridium] cellulosi</name>
    <dbReference type="NCBI Taxonomy" id="29343"/>
    <lineage>
        <taxon>Bacteria</taxon>
        <taxon>Bacillati</taxon>
        <taxon>Bacillota</taxon>
        <taxon>Clostridia</taxon>
        <taxon>Eubacteriales</taxon>
        <taxon>Oscillospiraceae</taxon>
        <taxon>Oscillospiraceae incertae sedis</taxon>
    </lineage>
</organism>
<reference evidence="4" key="1">
    <citation type="submission" date="2014-07" db="EMBL/GenBank/DDBJ databases">
        <authorList>
            <person name="Wibberg D."/>
        </authorList>
    </citation>
    <scope>NUCLEOTIDE SEQUENCE [LARGE SCALE GENOMIC DNA]</scope>
    <source>
        <strain evidence="4">DG5</strain>
    </source>
</reference>
<proteinExistence type="predicted"/>
<dbReference type="EMBL" id="LM995447">
    <property type="protein sequence ID" value="CDZ23481.1"/>
    <property type="molecule type" value="Genomic_DNA"/>
</dbReference>
<evidence type="ECO:0000259" key="2">
    <source>
        <dbReference type="Pfam" id="PF07811"/>
    </source>
</evidence>
<gene>
    <name evidence="3" type="ORF">CCDG5_0339</name>
</gene>
<feature type="domain" description="TadE-like" evidence="2">
    <location>
        <begin position="9"/>
        <end position="40"/>
    </location>
</feature>
<dbReference type="KEGG" id="ccel:CCDG5_0339"/>
<sequence length="168" mass="19642">MLRFRKESGQSMVEFALVLPIFLMILFAIIDFSWIGYQYICFDYSYREASWELSIDNDQVDKERYINGNDAAKLIIKNVKNSALGIITDNLTVSNAKIHLWSNKKTDHYPGAGSRYEDKTNYWRYMELTANLKYKIYPITPLGKIFIKDALVYTKKVNKTRLLQTKSV</sequence>
<evidence type="ECO:0000313" key="3">
    <source>
        <dbReference type="EMBL" id="CDZ23481.1"/>
    </source>
</evidence>